<dbReference type="OrthoDB" id="539634at2759"/>
<evidence type="ECO:0000313" key="3">
    <source>
        <dbReference type="Proteomes" id="UP000191522"/>
    </source>
</evidence>
<name>A0A1V6PBZ0_PENDC</name>
<evidence type="ECO:0000256" key="1">
    <source>
        <dbReference type="ARBA" id="ARBA00006995"/>
    </source>
</evidence>
<dbReference type="InterPro" id="IPR038906">
    <property type="entry name" value="TTC36"/>
</dbReference>
<protein>
    <recommendedName>
        <fullName evidence="4">Tetratricopeptide repeat protein 36</fullName>
    </recommendedName>
</protein>
<comment type="similarity">
    <text evidence="1">Belongs to the TTC36 family.</text>
</comment>
<dbReference type="PANTHER" id="PTHR21405:SF0">
    <property type="entry name" value="TETRATRICOPEPTIDE REPEAT PROTEIN 36"/>
    <property type="match status" value="1"/>
</dbReference>
<dbReference type="AlphaFoldDB" id="A0A1V6PBZ0"/>
<dbReference type="STRING" id="69771.A0A1V6PBZ0"/>
<sequence>MTTIAPARPSLTSNDAAVLQALFDAESSPSSGITIDPSLPSWPAKVNISQADLDSLKSRETEIIRKLQADGTPSLENVQSALNELNSLLVQYPTYPSAYTNRAQALRILLEIEYNENHTQNKPSDTKVTADDTLFTPENSALSSRIFADLGQAITLATPASPADPMSSVQARLLADAHTHRGYLLLKAARIKKDQRENGEAVGPERLRGLSAGRLEEMASHDFFLGGRYGNKVAQQLAVQTNPYAKMCGAIVKEAMRKEVEG</sequence>
<dbReference type="EMBL" id="MDYL01000012">
    <property type="protein sequence ID" value="OQD74036.1"/>
    <property type="molecule type" value="Genomic_DNA"/>
</dbReference>
<evidence type="ECO:0000313" key="2">
    <source>
        <dbReference type="EMBL" id="OQD74036.1"/>
    </source>
</evidence>
<comment type="caution">
    <text evidence="2">The sequence shown here is derived from an EMBL/GenBank/DDBJ whole genome shotgun (WGS) entry which is preliminary data.</text>
</comment>
<dbReference type="GO" id="GO:0006570">
    <property type="term" value="P:tyrosine metabolic process"/>
    <property type="evidence" value="ECO:0007669"/>
    <property type="project" value="TreeGrafter"/>
</dbReference>
<keyword evidence="3" id="KW-1185">Reference proteome</keyword>
<reference evidence="3" key="1">
    <citation type="journal article" date="2017" name="Nat. Microbiol.">
        <title>Global analysis of biosynthetic gene clusters reveals vast potential of secondary metabolite production in Penicillium species.</title>
        <authorList>
            <person name="Nielsen J.C."/>
            <person name="Grijseels S."/>
            <person name="Prigent S."/>
            <person name="Ji B."/>
            <person name="Dainat J."/>
            <person name="Nielsen K.F."/>
            <person name="Frisvad J.C."/>
            <person name="Workman M."/>
            <person name="Nielsen J."/>
        </authorList>
    </citation>
    <scope>NUCLEOTIDE SEQUENCE [LARGE SCALE GENOMIC DNA]</scope>
    <source>
        <strain evidence="3">IBT 11843</strain>
    </source>
</reference>
<proteinExistence type="inferred from homology"/>
<gene>
    <name evidence="2" type="ORF">PENDEC_c012G04871</name>
</gene>
<accession>A0A1V6PBZ0</accession>
<dbReference type="Proteomes" id="UP000191522">
    <property type="component" value="Unassembled WGS sequence"/>
</dbReference>
<evidence type="ECO:0008006" key="4">
    <source>
        <dbReference type="Google" id="ProtNLM"/>
    </source>
</evidence>
<organism evidence="2 3">
    <name type="scientific">Penicillium decumbens</name>
    <dbReference type="NCBI Taxonomy" id="69771"/>
    <lineage>
        <taxon>Eukaryota</taxon>
        <taxon>Fungi</taxon>
        <taxon>Dikarya</taxon>
        <taxon>Ascomycota</taxon>
        <taxon>Pezizomycotina</taxon>
        <taxon>Eurotiomycetes</taxon>
        <taxon>Eurotiomycetidae</taxon>
        <taxon>Eurotiales</taxon>
        <taxon>Aspergillaceae</taxon>
        <taxon>Penicillium</taxon>
    </lineage>
</organism>
<dbReference type="OMA" id="ILYKAAR"/>
<dbReference type="PANTHER" id="PTHR21405">
    <property type="entry name" value="CDNA SEQUENCE BC021608"/>
    <property type="match status" value="1"/>
</dbReference>